<dbReference type="Proteomes" id="UP000663853">
    <property type="component" value="Unassembled WGS sequence"/>
</dbReference>
<accession>A0A8H3DBV6</accession>
<evidence type="ECO:0000313" key="3">
    <source>
        <dbReference type="EMBL" id="CAE6520168.1"/>
    </source>
</evidence>
<protein>
    <recommendedName>
        <fullName evidence="2">T6SS Phospholipase effector Tle1-like catalytic domain-containing protein</fullName>
    </recommendedName>
</protein>
<feature type="region of interest" description="Disordered" evidence="1">
    <location>
        <begin position="43"/>
        <end position="62"/>
    </location>
</feature>
<gene>
    <name evidence="3" type="ORF">RDB_LOCUS145264</name>
</gene>
<reference evidence="3" key="1">
    <citation type="submission" date="2021-01" db="EMBL/GenBank/DDBJ databases">
        <authorList>
            <person name="Kaushik A."/>
        </authorList>
    </citation>
    <scope>NUCLEOTIDE SEQUENCE</scope>
    <source>
        <strain evidence="3">AG6-10EEA</strain>
    </source>
</reference>
<evidence type="ECO:0000256" key="1">
    <source>
        <dbReference type="SAM" id="MobiDB-lite"/>
    </source>
</evidence>
<dbReference type="InterPro" id="IPR018712">
    <property type="entry name" value="Tle1-like_cat"/>
</dbReference>
<evidence type="ECO:0000259" key="2">
    <source>
        <dbReference type="Pfam" id="PF09994"/>
    </source>
</evidence>
<dbReference type="Pfam" id="PF09994">
    <property type="entry name" value="T6SS_Tle1-like_cat"/>
    <property type="match status" value="1"/>
</dbReference>
<evidence type="ECO:0000313" key="4">
    <source>
        <dbReference type="Proteomes" id="UP000663853"/>
    </source>
</evidence>
<organism evidence="3 4">
    <name type="scientific">Rhizoctonia solani</name>
    <dbReference type="NCBI Taxonomy" id="456999"/>
    <lineage>
        <taxon>Eukaryota</taxon>
        <taxon>Fungi</taxon>
        <taxon>Dikarya</taxon>
        <taxon>Basidiomycota</taxon>
        <taxon>Agaricomycotina</taxon>
        <taxon>Agaricomycetes</taxon>
        <taxon>Cantharellales</taxon>
        <taxon>Ceratobasidiaceae</taxon>
        <taxon>Rhizoctonia</taxon>
    </lineage>
</organism>
<dbReference type="PANTHER" id="PTHR33840:SF2">
    <property type="entry name" value="TLE1 PHOSPHOLIPASE DOMAIN-CONTAINING PROTEIN"/>
    <property type="match status" value="1"/>
</dbReference>
<dbReference type="AlphaFoldDB" id="A0A8H3DBV6"/>
<sequence length="426" mass="48091">MYHECSQWLHQGYRIKRGVKTFRHAVSLDERRAKFKHHLWHVHSVGGQPPRSPREPESTKTAEPRFLSPIAQSASPTVQSVSPVAALRPTSKLRESNLKEVDFTITEATPPTIYESTPDTEIDRSSQVLWAGGQVDRLSPTGAHEQNMGMSLKKESPKRLDALGADQANTSLHLTKSDASLASKVTLERDAASLEVNRENSLLGRIRSRLWVDRGPRARSTDSSGAFEYEAAQCRIDKGRKEWETDVLEVWFAGCHGDVGGGSVKDTDEHQLSNISLRWMIRQIISSQCGIKFDAAALKAMHISPATVSFGMKPPNSHYSSPSDVKLVDTAQKQEMGDALAKPHDNLRKLAWWPLEFVPLFHTSIDEKGDKHIKIRRPNLFRGRRPHVSNGKIKVHRTVQYRMDNSDLPRYKYKARIAEEDIEWVD</sequence>
<feature type="compositionally biased region" description="Basic and acidic residues" evidence="1">
    <location>
        <begin position="52"/>
        <end position="62"/>
    </location>
</feature>
<dbReference type="EMBL" id="CAJMXA010003883">
    <property type="protein sequence ID" value="CAE6520168.1"/>
    <property type="molecule type" value="Genomic_DNA"/>
</dbReference>
<name>A0A8H3DBV6_9AGAM</name>
<feature type="domain" description="T6SS Phospholipase effector Tle1-like catalytic" evidence="2">
    <location>
        <begin position="15"/>
        <end position="283"/>
    </location>
</feature>
<comment type="caution">
    <text evidence="3">The sequence shown here is derived from an EMBL/GenBank/DDBJ whole genome shotgun (WGS) entry which is preliminary data.</text>
</comment>
<proteinExistence type="predicted"/>
<dbReference type="PANTHER" id="PTHR33840">
    <property type="match status" value="1"/>
</dbReference>